<feature type="transmembrane region" description="Helical" evidence="6">
    <location>
        <begin position="56"/>
        <end position="74"/>
    </location>
</feature>
<keyword evidence="2" id="KW-1003">Cell membrane</keyword>
<evidence type="ECO:0000313" key="7">
    <source>
        <dbReference type="EMBL" id="NWE11585.1"/>
    </source>
</evidence>
<keyword evidence="3 6" id="KW-0812">Transmembrane</keyword>
<dbReference type="PANTHER" id="PTHR30294:SF29">
    <property type="entry name" value="MULTIDRUG ABC TRANSPORTER PERMEASE YBHS-RELATED"/>
    <property type="match status" value="1"/>
</dbReference>
<dbReference type="InterPro" id="IPR051449">
    <property type="entry name" value="ABC-2_transporter_component"/>
</dbReference>
<feature type="transmembrane region" description="Helical" evidence="6">
    <location>
        <begin position="161"/>
        <end position="181"/>
    </location>
</feature>
<feature type="transmembrane region" description="Helical" evidence="6">
    <location>
        <begin position="12"/>
        <end position="36"/>
    </location>
</feature>
<accession>A0A7Y8EBY6</accession>
<organism evidence="7 8">
    <name type="scientific">Pseudomonas yamanorum</name>
    <dbReference type="NCBI Taxonomy" id="515393"/>
    <lineage>
        <taxon>Bacteria</taxon>
        <taxon>Pseudomonadati</taxon>
        <taxon>Pseudomonadota</taxon>
        <taxon>Gammaproteobacteria</taxon>
        <taxon>Pseudomonadales</taxon>
        <taxon>Pseudomonadaceae</taxon>
        <taxon>Pseudomonas</taxon>
    </lineage>
</organism>
<dbReference type="Pfam" id="PF12679">
    <property type="entry name" value="ABC2_membrane_2"/>
    <property type="match status" value="1"/>
</dbReference>
<evidence type="ECO:0000256" key="3">
    <source>
        <dbReference type="ARBA" id="ARBA00022692"/>
    </source>
</evidence>
<evidence type="ECO:0000256" key="5">
    <source>
        <dbReference type="ARBA" id="ARBA00023136"/>
    </source>
</evidence>
<dbReference type="AlphaFoldDB" id="A0A7Y8EBY6"/>
<dbReference type="Proteomes" id="UP000531950">
    <property type="component" value="Unassembled WGS sequence"/>
</dbReference>
<dbReference type="PANTHER" id="PTHR30294">
    <property type="entry name" value="MEMBRANE COMPONENT OF ABC TRANSPORTER YHHJ-RELATED"/>
    <property type="match status" value="1"/>
</dbReference>
<name>A0A7Y8EBY6_9PSED</name>
<feature type="transmembrane region" description="Helical" evidence="6">
    <location>
        <begin position="219"/>
        <end position="238"/>
    </location>
</feature>
<feature type="transmembrane region" description="Helical" evidence="6">
    <location>
        <begin position="95"/>
        <end position="124"/>
    </location>
</feature>
<keyword evidence="4 6" id="KW-1133">Transmembrane helix</keyword>
<comment type="caution">
    <text evidence="7">The sequence shown here is derived from an EMBL/GenBank/DDBJ whole genome shotgun (WGS) entry which is preliminary data.</text>
</comment>
<keyword evidence="5 6" id="KW-0472">Membrane</keyword>
<sequence length="241" mass="26291">MKLLPVIFKRQLVSYFSAPVTYLSTAVFLTAATAFGFHTSQLLEQSSVDLYGFFQLHPWLYLLLIPFLAIQFWADEPNAGAMNFLKTLPVTCFEIVIGKFLAAWVVSGIALLLTFPIVITVNYLGNPDNTVIASQYLASWLLAGSYLSAGCLICTLTNHRAVTFTVTLCLLLAASGLSSILDAIEHQAPIWLIDRILSLSPSTRFDAIGQGVFALQDSVYFISMIVAFLAAAIIALNARNG</sequence>
<feature type="transmembrane region" description="Helical" evidence="6">
    <location>
        <begin position="136"/>
        <end position="154"/>
    </location>
</feature>
<evidence type="ECO:0000313" key="8">
    <source>
        <dbReference type="Proteomes" id="UP000531950"/>
    </source>
</evidence>
<evidence type="ECO:0000256" key="6">
    <source>
        <dbReference type="SAM" id="Phobius"/>
    </source>
</evidence>
<dbReference type="EMBL" id="JACARG010000002">
    <property type="protein sequence ID" value="NWE11585.1"/>
    <property type="molecule type" value="Genomic_DNA"/>
</dbReference>
<evidence type="ECO:0000256" key="1">
    <source>
        <dbReference type="ARBA" id="ARBA00004651"/>
    </source>
</evidence>
<protein>
    <submittedName>
        <fullName evidence="7">ABC transporter permease</fullName>
    </submittedName>
</protein>
<gene>
    <name evidence="7" type="ORF">HX822_01450</name>
</gene>
<dbReference type="RefSeq" id="WP_177075591.1">
    <property type="nucleotide sequence ID" value="NZ_JACARG010000002.1"/>
</dbReference>
<evidence type="ECO:0000256" key="2">
    <source>
        <dbReference type="ARBA" id="ARBA00022475"/>
    </source>
</evidence>
<evidence type="ECO:0000256" key="4">
    <source>
        <dbReference type="ARBA" id="ARBA00022989"/>
    </source>
</evidence>
<comment type="subcellular location">
    <subcellularLocation>
        <location evidence="1">Cell membrane</location>
        <topology evidence="1">Multi-pass membrane protein</topology>
    </subcellularLocation>
</comment>
<dbReference type="GO" id="GO:0005886">
    <property type="term" value="C:plasma membrane"/>
    <property type="evidence" value="ECO:0007669"/>
    <property type="project" value="UniProtKB-SubCell"/>
</dbReference>
<reference evidence="7 8" key="1">
    <citation type="submission" date="2020-04" db="EMBL/GenBank/DDBJ databases">
        <title>Molecular characterization of pseudomonads from Agaricus bisporus reveal novel blotch 2 pathogens in Western Europe.</title>
        <authorList>
            <person name="Taparia T."/>
            <person name="Krijger M."/>
            <person name="Haynes E."/>
            <person name="Elpinstone J.G."/>
            <person name="Noble R."/>
            <person name="Van Der Wolf J."/>
        </authorList>
    </citation>
    <scope>NUCLEOTIDE SEQUENCE [LARGE SCALE GENOMIC DNA]</scope>
    <source>
        <strain evidence="7 8">IPO3782</strain>
    </source>
</reference>
<dbReference type="GO" id="GO:0140359">
    <property type="term" value="F:ABC-type transporter activity"/>
    <property type="evidence" value="ECO:0007669"/>
    <property type="project" value="InterPro"/>
</dbReference>
<proteinExistence type="predicted"/>